<reference evidence="9" key="1">
    <citation type="submission" date="2016-10" db="EMBL/GenBank/DDBJ databases">
        <authorList>
            <person name="Varghese N."/>
            <person name="Submissions S."/>
        </authorList>
    </citation>
    <scope>NUCLEOTIDE SEQUENCE [LARGE SCALE GENOMIC DNA]</scope>
    <source>
        <strain evidence="9">ES.061</strain>
    </source>
</reference>
<keyword evidence="4 7" id="KW-1133">Transmembrane helix</keyword>
<keyword evidence="3 7" id="KW-0812">Transmembrane</keyword>
<dbReference type="EMBL" id="FNSL01000001">
    <property type="protein sequence ID" value="SEB53696.1"/>
    <property type="molecule type" value="Genomic_DNA"/>
</dbReference>
<evidence type="ECO:0000256" key="5">
    <source>
        <dbReference type="ARBA" id="ARBA00023136"/>
    </source>
</evidence>
<dbReference type="Proteomes" id="UP000199064">
    <property type="component" value="Unassembled WGS sequence"/>
</dbReference>
<evidence type="ECO:0000256" key="6">
    <source>
        <dbReference type="SAM" id="MobiDB-lite"/>
    </source>
</evidence>
<evidence type="ECO:0000256" key="3">
    <source>
        <dbReference type="ARBA" id="ARBA00022692"/>
    </source>
</evidence>
<comment type="similarity">
    <text evidence="2">Belongs to the autoinducer-2 exporter (AI-2E) (TC 2.A.86) family.</text>
</comment>
<feature type="transmembrane region" description="Helical" evidence="7">
    <location>
        <begin position="21"/>
        <end position="42"/>
    </location>
</feature>
<feature type="transmembrane region" description="Helical" evidence="7">
    <location>
        <begin position="48"/>
        <end position="67"/>
    </location>
</feature>
<feature type="compositionally biased region" description="Pro residues" evidence="6">
    <location>
        <begin position="387"/>
        <end position="397"/>
    </location>
</feature>
<keyword evidence="5 7" id="KW-0472">Membrane</keyword>
<dbReference type="GO" id="GO:0016020">
    <property type="term" value="C:membrane"/>
    <property type="evidence" value="ECO:0007669"/>
    <property type="project" value="UniProtKB-SubCell"/>
</dbReference>
<protein>
    <submittedName>
        <fullName evidence="8">Predicted PurR-regulated permease PerM</fullName>
    </submittedName>
</protein>
<evidence type="ECO:0000313" key="8">
    <source>
        <dbReference type="EMBL" id="SEB53696.1"/>
    </source>
</evidence>
<feature type="region of interest" description="Disordered" evidence="6">
    <location>
        <begin position="375"/>
        <end position="397"/>
    </location>
</feature>
<accession>A0A1H4K5X8</accession>
<feature type="transmembrane region" description="Helical" evidence="7">
    <location>
        <begin position="246"/>
        <end position="273"/>
    </location>
</feature>
<feature type="transmembrane region" description="Helical" evidence="7">
    <location>
        <begin position="311"/>
        <end position="329"/>
    </location>
</feature>
<dbReference type="GO" id="GO:0055085">
    <property type="term" value="P:transmembrane transport"/>
    <property type="evidence" value="ECO:0007669"/>
    <property type="project" value="TreeGrafter"/>
</dbReference>
<dbReference type="Pfam" id="PF01594">
    <property type="entry name" value="AI-2E_transport"/>
    <property type="match status" value="1"/>
</dbReference>
<name>A0A1H4K5X8_9HYPH</name>
<organism evidence="8 9">
    <name type="scientific">Nitratireductor aquibiodomus</name>
    <dbReference type="NCBI Taxonomy" id="204799"/>
    <lineage>
        <taxon>Bacteria</taxon>
        <taxon>Pseudomonadati</taxon>
        <taxon>Pseudomonadota</taxon>
        <taxon>Alphaproteobacteria</taxon>
        <taxon>Hyphomicrobiales</taxon>
        <taxon>Phyllobacteriaceae</taxon>
        <taxon>Nitratireductor</taxon>
    </lineage>
</organism>
<sequence>MDDASQNRPGRSSHIMTLDMALTYGAQASVLFLGLLAFIVALHYGRFLLAPMSLAVFIGLMLGPIATRLERIGVWPAVSAVVVVLIFIALVGGFLTAIAAPLTAWADRLPQIWNELQLQLSSLRQPLNTIKDLQEQIRSVTGGSSVTVAVKEDTTVENVAVLAPSLLAQLLIFFASLYFFVATRHETRAAILRLCFNRRLRWRVAHIFRDVENAVSDYLLSITIINIGLGIAVSIALWLLGVPSPALWGAMATLLNFVIYIGPAVMACVLLAVGLGTFDTLTASFLPPLTYLGLNAIEAQFVTPTVIGRRMTLNPFIVFLAIAFWLWMWGPIGGFIAIPALLTLYAVAGNIIPGIEPPAPARPRSRARPVVPHAPIEKAASPLARPSSPPIRPRPPD</sequence>
<evidence type="ECO:0000256" key="4">
    <source>
        <dbReference type="ARBA" id="ARBA00022989"/>
    </source>
</evidence>
<evidence type="ECO:0000256" key="7">
    <source>
        <dbReference type="SAM" id="Phobius"/>
    </source>
</evidence>
<dbReference type="PANTHER" id="PTHR21716">
    <property type="entry name" value="TRANSMEMBRANE PROTEIN"/>
    <property type="match status" value="1"/>
</dbReference>
<evidence type="ECO:0000313" key="9">
    <source>
        <dbReference type="Proteomes" id="UP000199064"/>
    </source>
</evidence>
<dbReference type="InterPro" id="IPR002549">
    <property type="entry name" value="AI-2E-like"/>
</dbReference>
<keyword evidence="9" id="KW-1185">Reference proteome</keyword>
<feature type="transmembrane region" description="Helical" evidence="7">
    <location>
        <begin position="74"/>
        <end position="100"/>
    </location>
</feature>
<dbReference type="PANTHER" id="PTHR21716:SF16">
    <property type="entry name" value="BLL1467 PROTEIN"/>
    <property type="match status" value="1"/>
</dbReference>
<feature type="transmembrane region" description="Helical" evidence="7">
    <location>
        <begin position="159"/>
        <end position="181"/>
    </location>
</feature>
<proteinExistence type="inferred from homology"/>
<comment type="subcellular location">
    <subcellularLocation>
        <location evidence="1">Membrane</location>
        <topology evidence="1">Multi-pass membrane protein</topology>
    </subcellularLocation>
</comment>
<evidence type="ECO:0000256" key="1">
    <source>
        <dbReference type="ARBA" id="ARBA00004141"/>
    </source>
</evidence>
<gene>
    <name evidence="8" type="ORF">SAMN05216452_1973</name>
</gene>
<feature type="compositionally biased region" description="Low complexity" evidence="6">
    <location>
        <begin position="375"/>
        <end position="386"/>
    </location>
</feature>
<feature type="transmembrane region" description="Helical" evidence="7">
    <location>
        <begin position="218"/>
        <end position="240"/>
    </location>
</feature>
<evidence type="ECO:0000256" key="2">
    <source>
        <dbReference type="ARBA" id="ARBA00009773"/>
    </source>
</evidence>
<dbReference type="AlphaFoldDB" id="A0A1H4K5X8"/>